<protein>
    <submittedName>
        <fullName evidence="3">Endonuclease/exonuclease/phosphatase family protein</fullName>
    </submittedName>
</protein>
<dbReference type="EMBL" id="JBBHLI010000012">
    <property type="protein sequence ID" value="MEK9502550.1"/>
    <property type="molecule type" value="Genomic_DNA"/>
</dbReference>
<feature type="transmembrane region" description="Helical" evidence="1">
    <location>
        <begin position="122"/>
        <end position="141"/>
    </location>
</feature>
<dbReference type="RefSeq" id="WP_405280511.1">
    <property type="nucleotide sequence ID" value="NZ_CP144380.1"/>
</dbReference>
<feature type="transmembrane region" description="Helical" evidence="1">
    <location>
        <begin position="91"/>
        <end position="115"/>
    </location>
</feature>
<gene>
    <name evidence="3" type="ORF">WI372_16270</name>
</gene>
<keyword evidence="4" id="KW-1185">Reference proteome</keyword>
<sequence length="390" mass="43005">MRNRAPIVRCSGEGHRVRLAGGRRFFAAARCPRCGAPVDPWRWRRVLAGARELLRPSGERAVDRVGHGLAVGWIAVVLVATLLLWGFADVWWPATILLFGPRWVLLVPAAVLVPWALWRDRALVAPLLLALLVGAGPLVGLRSGIRALLPTGDGPTLTVASLNARGGDDLPPLTEMLADWNADVVLFQECSGPLREQILALEGDHSPVDVHAATGLCMVTRLELQQVSQMEREAFRFAGGAGLVWSYRLGWYDESLTVTNLHLETQREGLELVRQGQVAEAIAPLEEKSFLRSIELQAARRWVDGLDGPHIVAGDFNTPPESRIYRSAWSDWTNAFDARGRGLGGTRPNGWIRARIDHVLLDPGWRVVEVRVADDVGSDHLPVVARVRRR</sequence>
<dbReference type="GO" id="GO:0004519">
    <property type="term" value="F:endonuclease activity"/>
    <property type="evidence" value="ECO:0007669"/>
    <property type="project" value="UniProtKB-KW"/>
</dbReference>
<reference evidence="3 4" key="1">
    <citation type="submission" date="2024-02" db="EMBL/GenBank/DDBJ databases">
        <title>A novel Gemmatimonadota bacterium.</title>
        <authorList>
            <person name="Du Z.-J."/>
            <person name="Ye Y.-Q."/>
        </authorList>
    </citation>
    <scope>NUCLEOTIDE SEQUENCE [LARGE SCALE GENOMIC DNA]</scope>
    <source>
        <strain evidence="3 4">DH-20</strain>
    </source>
</reference>
<name>A0ABU9EGD2_9BACT</name>
<evidence type="ECO:0000313" key="3">
    <source>
        <dbReference type="EMBL" id="MEK9502550.1"/>
    </source>
</evidence>
<keyword evidence="1" id="KW-0812">Transmembrane</keyword>
<keyword evidence="3" id="KW-0255">Endonuclease</keyword>
<dbReference type="Gene3D" id="3.60.10.10">
    <property type="entry name" value="Endonuclease/exonuclease/phosphatase"/>
    <property type="match status" value="1"/>
</dbReference>
<evidence type="ECO:0000256" key="1">
    <source>
        <dbReference type="SAM" id="Phobius"/>
    </source>
</evidence>
<evidence type="ECO:0000313" key="4">
    <source>
        <dbReference type="Proteomes" id="UP001484239"/>
    </source>
</evidence>
<comment type="caution">
    <text evidence="3">The sequence shown here is derived from an EMBL/GenBank/DDBJ whole genome shotgun (WGS) entry which is preliminary data.</text>
</comment>
<keyword evidence="3" id="KW-0378">Hydrolase</keyword>
<organism evidence="3 4">
    <name type="scientific">Gaopeijia maritima</name>
    <dbReference type="NCBI Taxonomy" id="3119007"/>
    <lineage>
        <taxon>Bacteria</taxon>
        <taxon>Pseudomonadati</taxon>
        <taxon>Gemmatimonadota</taxon>
        <taxon>Longimicrobiia</taxon>
        <taxon>Gaopeijiales</taxon>
        <taxon>Gaopeijiaceae</taxon>
        <taxon>Gaopeijia</taxon>
    </lineage>
</organism>
<dbReference type="Pfam" id="PF03372">
    <property type="entry name" value="Exo_endo_phos"/>
    <property type="match status" value="1"/>
</dbReference>
<keyword evidence="3" id="KW-0540">Nuclease</keyword>
<feature type="domain" description="Endonuclease/exonuclease/phosphatase" evidence="2">
    <location>
        <begin position="160"/>
        <end position="380"/>
    </location>
</feature>
<dbReference type="SUPFAM" id="SSF56219">
    <property type="entry name" value="DNase I-like"/>
    <property type="match status" value="1"/>
</dbReference>
<evidence type="ECO:0000259" key="2">
    <source>
        <dbReference type="Pfam" id="PF03372"/>
    </source>
</evidence>
<keyword evidence="1" id="KW-0472">Membrane</keyword>
<dbReference type="Proteomes" id="UP001484239">
    <property type="component" value="Unassembled WGS sequence"/>
</dbReference>
<dbReference type="InterPro" id="IPR036691">
    <property type="entry name" value="Endo/exonu/phosph_ase_sf"/>
</dbReference>
<dbReference type="InterPro" id="IPR005135">
    <property type="entry name" value="Endo/exonuclease/phosphatase"/>
</dbReference>
<keyword evidence="1" id="KW-1133">Transmembrane helix</keyword>
<proteinExistence type="predicted"/>
<feature type="transmembrane region" description="Helical" evidence="1">
    <location>
        <begin position="65"/>
        <end position="85"/>
    </location>
</feature>
<accession>A0ABU9EGD2</accession>